<dbReference type="Proteomes" id="UP000271974">
    <property type="component" value="Unassembled WGS sequence"/>
</dbReference>
<proteinExistence type="predicted"/>
<dbReference type="STRING" id="188477.A0A3S1BX24"/>
<dbReference type="GO" id="GO:0003690">
    <property type="term" value="F:double-stranded DNA binding"/>
    <property type="evidence" value="ECO:0007669"/>
    <property type="project" value="TreeGrafter"/>
</dbReference>
<evidence type="ECO:0000313" key="2">
    <source>
        <dbReference type="Proteomes" id="UP000271974"/>
    </source>
</evidence>
<evidence type="ECO:0000313" key="1">
    <source>
        <dbReference type="EMBL" id="RUS77138.1"/>
    </source>
</evidence>
<organism evidence="1 2">
    <name type="scientific">Elysia chlorotica</name>
    <name type="common">Eastern emerald elysia</name>
    <name type="synonym">Sea slug</name>
    <dbReference type="NCBI Taxonomy" id="188477"/>
    <lineage>
        <taxon>Eukaryota</taxon>
        <taxon>Metazoa</taxon>
        <taxon>Spiralia</taxon>
        <taxon>Lophotrochozoa</taxon>
        <taxon>Mollusca</taxon>
        <taxon>Gastropoda</taxon>
        <taxon>Heterobranchia</taxon>
        <taxon>Euthyneura</taxon>
        <taxon>Panpulmonata</taxon>
        <taxon>Sacoglossa</taxon>
        <taxon>Placobranchoidea</taxon>
        <taxon>Plakobranchidae</taxon>
        <taxon>Elysia</taxon>
    </lineage>
</organism>
<reference evidence="1 2" key="1">
    <citation type="submission" date="2019-01" db="EMBL/GenBank/DDBJ databases">
        <title>A draft genome assembly of the solar-powered sea slug Elysia chlorotica.</title>
        <authorList>
            <person name="Cai H."/>
            <person name="Li Q."/>
            <person name="Fang X."/>
            <person name="Li J."/>
            <person name="Curtis N.E."/>
            <person name="Altenburger A."/>
            <person name="Shibata T."/>
            <person name="Feng M."/>
            <person name="Maeda T."/>
            <person name="Schwartz J.A."/>
            <person name="Shigenobu S."/>
            <person name="Lundholm N."/>
            <person name="Nishiyama T."/>
            <person name="Yang H."/>
            <person name="Hasebe M."/>
            <person name="Li S."/>
            <person name="Pierce S.K."/>
            <person name="Wang J."/>
        </authorList>
    </citation>
    <scope>NUCLEOTIDE SEQUENCE [LARGE SCALE GENOMIC DNA]</scope>
    <source>
        <strain evidence="1">EC2010</strain>
        <tissue evidence="1">Whole organism of an adult</tissue>
    </source>
</reference>
<sequence>MWMLPQYLHVNQNTDDDDDDFRYIKIAKEEGVSCRCFVFTTSIEHCRHNERFRQMSGGSHAKINAMVFNKMKSSFSEPNMKEGFSQVINVNFVPFFSLKADSDRYKKFLLEN</sequence>
<dbReference type="GO" id="GO:0046403">
    <property type="term" value="F:polynucleotide 3'-phosphatase activity"/>
    <property type="evidence" value="ECO:0007669"/>
    <property type="project" value="TreeGrafter"/>
</dbReference>
<comment type="caution">
    <text evidence="1">The sequence shown here is derived from an EMBL/GenBank/DDBJ whole genome shotgun (WGS) entry which is preliminary data.</text>
</comment>
<dbReference type="Pfam" id="PF13671">
    <property type="entry name" value="AAA_33"/>
    <property type="match status" value="1"/>
</dbReference>
<dbReference type="EMBL" id="RQTK01000607">
    <property type="protein sequence ID" value="RUS77138.1"/>
    <property type="molecule type" value="Genomic_DNA"/>
</dbReference>
<dbReference type="PANTHER" id="PTHR12083">
    <property type="entry name" value="BIFUNCTIONAL POLYNUCLEOTIDE PHOSPHATASE/KINASE"/>
    <property type="match status" value="1"/>
</dbReference>
<dbReference type="PANTHER" id="PTHR12083:SF9">
    <property type="entry name" value="BIFUNCTIONAL POLYNUCLEOTIDE PHOSPHATASE_KINASE"/>
    <property type="match status" value="1"/>
</dbReference>
<dbReference type="Gene3D" id="3.40.50.300">
    <property type="entry name" value="P-loop containing nucleotide triphosphate hydrolases"/>
    <property type="match status" value="1"/>
</dbReference>
<dbReference type="GO" id="GO:0046404">
    <property type="term" value="F:ATP-dependent polydeoxyribonucleotide 5'-hydroxyl-kinase activity"/>
    <property type="evidence" value="ECO:0007669"/>
    <property type="project" value="TreeGrafter"/>
</dbReference>
<dbReference type="AlphaFoldDB" id="A0A3S1BX24"/>
<dbReference type="OrthoDB" id="19045at2759"/>
<keyword evidence="2" id="KW-1185">Reference proteome</keyword>
<protein>
    <submittedName>
        <fullName evidence="1">Uncharacterized protein</fullName>
    </submittedName>
</protein>
<gene>
    <name evidence="1" type="ORF">EGW08_015094</name>
</gene>
<accession>A0A3S1BX24</accession>
<dbReference type="InterPro" id="IPR027417">
    <property type="entry name" value="P-loop_NTPase"/>
</dbReference>
<name>A0A3S1BX24_ELYCH</name>
<dbReference type="GO" id="GO:0006281">
    <property type="term" value="P:DNA repair"/>
    <property type="evidence" value="ECO:0007669"/>
    <property type="project" value="TreeGrafter"/>
</dbReference>